<dbReference type="InterPro" id="IPR011659">
    <property type="entry name" value="WD40"/>
</dbReference>
<feature type="region of interest" description="Disordered" evidence="2">
    <location>
        <begin position="52"/>
        <end position="79"/>
    </location>
</feature>
<evidence type="ECO:0000313" key="4">
    <source>
        <dbReference type="EMBL" id="BCB77618.1"/>
    </source>
</evidence>
<feature type="compositionally biased region" description="Low complexity" evidence="2">
    <location>
        <begin position="64"/>
        <end position="73"/>
    </location>
</feature>
<reference evidence="4 5" key="1">
    <citation type="submission" date="2020-03" db="EMBL/GenBank/DDBJ databases">
        <title>Whole genome shotgun sequence of Phytohabitans flavus NBRC 107702.</title>
        <authorList>
            <person name="Komaki H."/>
            <person name="Tamura T."/>
        </authorList>
    </citation>
    <scope>NUCLEOTIDE SEQUENCE [LARGE SCALE GENOMIC DNA]</scope>
    <source>
        <strain evidence="4 5">NBRC 107702</strain>
    </source>
</reference>
<dbReference type="PANTHER" id="PTHR36842">
    <property type="entry name" value="PROTEIN TOLB HOMOLOG"/>
    <property type="match status" value="1"/>
</dbReference>
<keyword evidence="3" id="KW-1133">Transmembrane helix</keyword>
<dbReference type="RefSeq" id="WP_173037347.1">
    <property type="nucleotide sequence ID" value="NZ_AP022870.1"/>
</dbReference>
<reference evidence="4 5" key="2">
    <citation type="submission" date="2020-03" db="EMBL/GenBank/DDBJ databases">
        <authorList>
            <person name="Ichikawa N."/>
            <person name="Kimura A."/>
            <person name="Kitahashi Y."/>
            <person name="Uohara A."/>
        </authorList>
    </citation>
    <scope>NUCLEOTIDE SEQUENCE [LARGE SCALE GENOMIC DNA]</scope>
    <source>
        <strain evidence="4 5">NBRC 107702</strain>
    </source>
</reference>
<dbReference type="SUPFAM" id="SSF82171">
    <property type="entry name" value="DPP6 N-terminal domain-like"/>
    <property type="match status" value="1"/>
</dbReference>
<feature type="compositionally biased region" description="Basic and acidic residues" evidence="2">
    <location>
        <begin position="103"/>
        <end position="112"/>
    </location>
</feature>
<dbReference type="EMBL" id="AP022870">
    <property type="protein sequence ID" value="BCB77618.1"/>
    <property type="molecule type" value="Genomic_DNA"/>
</dbReference>
<feature type="transmembrane region" description="Helical" evidence="3">
    <location>
        <begin position="25"/>
        <end position="47"/>
    </location>
</feature>
<sequence>MANPGQEPGAEPREQGRASVVDRRMIIIGVPLLAGLAAAGAVTGYVLGGDKPAEGGADGDDEAPTPSTTPTAAEGPYPTDTMLVRLDEGESSSIYSTTPGSGDRTKLADSGHDALPQWSHDRQTIVYIRNDGRWWQIVTMRPDGSDPTVVVDRVGRGTRVCWSPDDKQLAYVDTWEGRSQLFTFTLGDEKPVRVTRSKDDKDDPTWSPSGDVVAMWINTKGNRQIALVQLDEPDATPRWLTKDEVNCADPCWSPDGKWIAYTRNGAAGGQSDIWMVRPDGTDNQPVTSGTAQDMDPTWSPDSKWIAFTRGRVQEPSVWIARPDGTEEQQLTVGGVYERHASWS</sequence>
<dbReference type="Gene3D" id="2.120.10.60">
    <property type="entry name" value="Tricorn protease N-terminal domain"/>
    <property type="match status" value="2"/>
</dbReference>
<keyword evidence="3" id="KW-0812">Transmembrane</keyword>
<proteinExistence type="inferred from homology"/>
<evidence type="ECO:0000256" key="3">
    <source>
        <dbReference type="SAM" id="Phobius"/>
    </source>
</evidence>
<feature type="region of interest" description="Disordered" evidence="2">
    <location>
        <begin position="92"/>
        <end position="115"/>
    </location>
</feature>
<dbReference type="AlphaFoldDB" id="A0A6F8XV53"/>
<organism evidence="4 5">
    <name type="scientific">Phytohabitans flavus</name>
    <dbReference type="NCBI Taxonomy" id="1076124"/>
    <lineage>
        <taxon>Bacteria</taxon>
        <taxon>Bacillati</taxon>
        <taxon>Actinomycetota</taxon>
        <taxon>Actinomycetes</taxon>
        <taxon>Micromonosporales</taxon>
        <taxon>Micromonosporaceae</taxon>
    </lineage>
</organism>
<evidence type="ECO:0000313" key="5">
    <source>
        <dbReference type="Proteomes" id="UP000502508"/>
    </source>
</evidence>
<accession>A0A6F8XV53</accession>
<protein>
    <recommendedName>
        <fullName evidence="6">TolB protein</fullName>
    </recommendedName>
</protein>
<keyword evidence="5" id="KW-1185">Reference proteome</keyword>
<dbReference type="KEGG" id="pfla:Pflav_040280"/>
<comment type="similarity">
    <text evidence="1">Belongs to the TolB family.</text>
</comment>
<gene>
    <name evidence="4" type="ORF">Pflav_040280</name>
</gene>
<dbReference type="Proteomes" id="UP000502508">
    <property type="component" value="Chromosome"/>
</dbReference>
<dbReference type="PANTHER" id="PTHR36842:SF1">
    <property type="entry name" value="PROTEIN TOLB"/>
    <property type="match status" value="1"/>
</dbReference>
<dbReference type="Gene3D" id="2.120.10.30">
    <property type="entry name" value="TolB, C-terminal domain"/>
    <property type="match status" value="1"/>
</dbReference>
<evidence type="ECO:0000256" key="1">
    <source>
        <dbReference type="ARBA" id="ARBA00009820"/>
    </source>
</evidence>
<keyword evidence="3" id="KW-0472">Membrane</keyword>
<dbReference type="InterPro" id="IPR011042">
    <property type="entry name" value="6-blade_b-propeller_TolB-like"/>
</dbReference>
<dbReference type="Pfam" id="PF07676">
    <property type="entry name" value="PD40"/>
    <property type="match status" value="2"/>
</dbReference>
<evidence type="ECO:0000256" key="2">
    <source>
        <dbReference type="SAM" id="MobiDB-lite"/>
    </source>
</evidence>
<evidence type="ECO:0008006" key="6">
    <source>
        <dbReference type="Google" id="ProtNLM"/>
    </source>
</evidence>
<name>A0A6F8XV53_9ACTN</name>